<evidence type="ECO:0000313" key="9">
    <source>
        <dbReference type="Proteomes" id="UP001332939"/>
    </source>
</evidence>
<dbReference type="SUPFAM" id="SSF49899">
    <property type="entry name" value="Concanavalin A-like lectins/glucanases"/>
    <property type="match status" value="1"/>
</dbReference>
<dbReference type="InterPro" id="IPR023296">
    <property type="entry name" value="Glyco_hydro_beta-prop_sf"/>
</dbReference>
<comment type="subcellular location">
    <subcellularLocation>
        <location evidence="5">Cytoplasm</location>
    </subcellularLocation>
</comment>
<keyword evidence="2 4" id="KW-0378">Hydrolase</keyword>
<proteinExistence type="inferred from homology"/>
<evidence type="ECO:0000259" key="7">
    <source>
        <dbReference type="Pfam" id="PF08244"/>
    </source>
</evidence>
<gene>
    <name evidence="8" type="ORF">NA736_15900</name>
</gene>
<dbReference type="SUPFAM" id="SSF75005">
    <property type="entry name" value="Arabinanase/levansucrase/invertase"/>
    <property type="match status" value="1"/>
</dbReference>
<dbReference type="InterPro" id="IPR051214">
    <property type="entry name" value="GH32_Enzymes"/>
</dbReference>
<comment type="caution">
    <text evidence="8">The sequence shown here is derived from an EMBL/GenBank/DDBJ whole genome shotgun (WGS) entry which is preliminary data.</text>
</comment>
<sequence>MKHRLEQSTKALDTLIEKRGNKFYPQFHLAAPAGWLNDPNGLIYHDGLYHAFYQHHPYSQDWGPMHWGHATSTDMIHWQHQPIALAPGDDYDKSGCFSGSAISYEGKLYLFYTGHNWLAAEGDDSQIYETQCVAISEDGIHFEKKGIVLAPPKGYMHFRDPKVWYQEGKWWMVVGARDEKDQGQVLLFSSETLFEEGQQWNNDYTVLGKTDDKNVYMWECPDFFPISQENEFAIVFSPQGKQAEGYQYRNLFQSGALIGQWSPNHPFKPQGHFIELDNGHDYYAPQSFTTSDGRRVSMGWMDMWNSPMPSKSEFWAGCFTLPREITFDKPKNRLRMVPVKEVESLRQEKQTIQPLTLSNQSIELIKNTPAIELDLTLSLDSDAEKFGLWLGEGLELFVDNQSHRLVLNRHYPQHNISGARSIPLPDGCELNLRIFIDRSSIEIFVNKGEFTFSSRYYAQQDDRALRLFAMNGDATLIHGEYWHLNSIYS</sequence>
<keyword evidence="3 4" id="KW-0326">Glycosidase</keyword>
<dbReference type="InterPro" id="IPR006232">
    <property type="entry name" value="Suc6P_hydrolase"/>
</dbReference>
<evidence type="ECO:0000256" key="3">
    <source>
        <dbReference type="ARBA" id="ARBA00023295"/>
    </source>
</evidence>
<dbReference type="InterPro" id="IPR013148">
    <property type="entry name" value="Glyco_hydro_32_N"/>
</dbReference>
<comment type="catalytic activity">
    <reaction evidence="4">
        <text>Hydrolysis of terminal non-reducing beta-D-fructofuranoside residues in beta-D-fructofuranosides.</text>
        <dbReference type="EC" id="3.2.1.26"/>
    </reaction>
</comment>
<protein>
    <recommendedName>
        <fullName evidence="4">Sucrose-6-phosphate hydrolase</fullName>
        <ecNumber evidence="4">3.2.1.26</ecNumber>
    </recommendedName>
    <alternativeName>
        <fullName evidence="5">Invertase</fullName>
    </alternativeName>
</protein>
<keyword evidence="5" id="KW-0119">Carbohydrate metabolism</keyword>
<dbReference type="Pfam" id="PF00251">
    <property type="entry name" value="Glyco_hydro_32N"/>
    <property type="match status" value="1"/>
</dbReference>
<evidence type="ECO:0000256" key="1">
    <source>
        <dbReference type="ARBA" id="ARBA00009902"/>
    </source>
</evidence>
<dbReference type="NCBIfam" id="TIGR01322">
    <property type="entry name" value="scrB_fam"/>
    <property type="match status" value="1"/>
</dbReference>
<evidence type="ECO:0000256" key="5">
    <source>
        <dbReference type="RuleBase" id="RU365015"/>
    </source>
</evidence>
<organism evidence="8 9">
    <name type="scientific">Proteus cibi</name>
    <dbReference type="NCBI Taxonomy" id="2050966"/>
    <lineage>
        <taxon>Bacteria</taxon>
        <taxon>Pseudomonadati</taxon>
        <taxon>Pseudomonadota</taxon>
        <taxon>Gammaproteobacteria</taxon>
        <taxon>Enterobacterales</taxon>
        <taxon>Morganellaceae</taxon>
        <taxon>Proteus</taxon>
    </lineage>
</organism>
<dbReference type="PANTHER" id="PTHR43101">
    <property type="entry name" value="BETA-FRUCTOSIDASE"/>
    <property type="match status" value="1"/>
</dbReference>
<evidence type="ECO:0000256" key="2">
    <source>
        <dbReference type="ARBA" id="ARBA00022801"/>
    </source>
</evidence>
<dbReference type="GO" id="GO:0016787">
    <property type="term" value="F:hydrolase activity"/>
    <property type="evidence" value="ECO:0007669"/>
    <property type="project" value="UniProtKB-KW"/>
</dbReference>
<dbReference type="InterPro" id="IPR013320">
    <property type="entry name" value="ConA-like_dom_sf"/>
</dbReference>
<evidence type="ECO:0000259" key="6">
    <source>
        <dbReference type="Pfam" id="PF00251"/>
    </source>
</evidence>
<comment type="pathway">
    <text evidence="5">Glycan biosynthesis; sucrose metabolism.</text>
</comment>
<dbReference type="SMART" id="SM00640">
    <property type="entry name" value="Glyco_32"/>
    <property type="match status" value="1"/>
</dbReference>
<comment type="similarity">
    <text evidence="1 4">Belongs to the glycosyl hydrolase 32 family.</text>
</comment>
<reference evidence="8 9" key="1">
    <citation type="submission" date="2022-05" db="EMBL/GenBank/DDBJ databases">
        <title>Whole genome sequences of Escherichia coli of fish isolates collected from Assam, India.</title>
        <authorList>
            <person name="Sudha S."/>
            <person name="Muneeb K.H."/>
            <person name="Rakshit O."/>
            <person name="Mendem S.K."/>
            <person name="Raisen C."/>
            <person name="Holmes M.A."/>
            <person name="Shome B.R."/>
            <person name="Sivaraman G.K."/>
        </authorList>
    </citation>
    <scope>NUCLEOTIDE SEQUENCE [LARGE SCALE GENOMIC DNA]</scope>
    <source>
        <strain evidence="8 9">278</strain>
    </source>
</reference>
<dbReference type="RefSeq" id="WP_325935616.1">
    <property type="nucleotide sequence ID" value="NZ_JAMZOO010000007.1"/>
</dbReference>
<accession>A0ABU6EHH0</accession>
<dbReference type="CDD" id="cd18623">
    <property type="entry name" value="GH32_ScrB-like"/>
    <property type="match status" value="1"/>
</dbReference>
<dbReference type="EC" id="3.2.1.26" evidence="4"/>
<keyword evidence="9" id="KW-1185">Reference proteome</keyword>
<comment type="function">
    <text evidence="5">Enables the bacterium to metabolize sucrose as a sole carbon source.</text>
</comment>
<dbReference type="InterPro" id="IPR013189">
    <property type="entry name" value="Glyco_hydro_32_C"/>
</dbReference>
<keyword evidence="5" id="KW-0963">Cytoplasm</keyword>
<dbReference type="Pfam" id="PF08244">
    <property type="entry name" value="Glyco_hydro_32C"/>
    <property type="match status" value="1"/>
</dbReference>
<feature type="domain" description="Glycosyl hydrolase family 32 N-terminal" evidence="6">
    <location>
        <begin position="28"/>
        <end position="338"/>
    </location>
</feature>
<feature type="domain" description="Glycosyl hydrolase family 32 C-terminal" evidence="7">
    <location>
        <begin position="341"/>
        <end position="483"/>
    </location>
</feature>
<dbReference type="Gene3D" id="2.60.120.560">
    <property type="entry name" value="Exo-inulinase, domain 1"/>
    <property type="match status" value="1"/>
</dbReference>
<dbReference type="Gene3D" id="2.115.10.20">
    <property type="entry name" value="Glycosyl hydrolase domain, family 43"/>
    <property type="match status" value="1"/>
</dbReference>
<dbReference type="PANTHER" id="PTHR43101:SF1">
    <property type="entry name" value="BETA-FRUCTOSIDASE"/>
    <property type="match status" value="1"/>
</dbReference>
<dbReference type="InterPro" id="IPR001362">
    <property type="entry name" value="Glyco_hydro_32"/>
</dbReference>
<dbReference type="EMBL" id="JAMZOO010000007">
    <property type="protein sequence ID" value="MEB6858499.1"/>
    <property type="molecule type" value="Genomic_DNA"/>
</dbReference>
<name>A0ABU6EHH0_9GAMM</name>
<evidence type="ECO:0000313" key="8">
    <source>
        <dbReference type="EMBL" id="MEB6858499.1"/>
    </source>
</evidence>
<dbReference type="Proteomes" id="UP001332939">
    <property type="component" value="Unassembled WGS sequence"/>
</dbReference>
<evidence type="ECO:0000256" key="4">
    <source>
        <dbReference type="RuleBase" id="RU362110"/>
    </source>
</evidence>